<dbReference type="GO" id="GO:0016787">
    <property type="term" value="F:hydrolase activity"/>
    <property type="evidence" value="ECO:0007669"/>
    <property type="project" value="UniProtKB-KW"/>
</dbReference>
<reference evidence="4" key="2">
    <citation type="submission" date="2020-09" db="EMBL/GenBank/DDBJ databases">
        <authorList>
            <person name="Sun Q."/>
            <person name="Ohkuma M."/>
        </authorList>
    </citation>
    <scope>NUCLEOTIDE SEQUENCE</scope>
    <source>
        <strain evidence="4">JCM 4391</strain>
    </source>
</reference>
<proteinExistence type="predicted"/>
<protein>
    <recommendedName>
        <fullName evidence="6">Phospholipase/carboxylesterase/thioesterase domain-containing protein</fullName>
    </recommendedName>
</protein>
<dbReference type="InterPro" id="IPR029058">
    <property type="entry name" value="AB_hydrolase_fold"/>
</dbReference>
<gene>
    <name evidence="4" type="ORF">GCM10010274_51870</name>
</gene>
<reference evidence="4" key="1">
    <citation type="journal article" date="2014" name="Int. J. Syst. Evol. Microbiol.">
        <title>Complete genome sequence of Corynebacterium casei LMG S-19264T (=DSM 44701T), isolated from a smear-ripened cheese.</title>
        <authorList>
            <consortium name="US DOE Joint Genome Institute (JGI-PGF)"/>
            <person name="Walter F."/>
            <person name="Albersmeier A."/>
            <person name="Kalinowski J."/>
            <person name="Ruckert C."/>
        </authorList>
    </citation>
    <scope>NUCLEOTIDE SEQUENCE</scope>
    <source>
        <strain evidence="4">JCM 4391</strain>
    </source>
</reference>
<feature type="region of interest" description="Disordered" evidence="3">
    <location>
        <begin position="400"/>
        <end position="422"/>
    </location>
</feature>
<sequence>MMPHEARALCLHPDLDKAHAQLSRHDIGAARLRNLLGSADESEWSARSTTVELFDEFGRRTDMAVYVPPYRPGRRLGALIVLHGAGGSGEHVLPYFTALGDRLSMAVVAPTAQQPMQAAHNLDLAGIFGSRFRMPRWDLDGRDFPLAALRWALVELGADPNRCVLTGISMGGLATWNLSMRFWHSFAAAVPLNGALSIWESFGTDARARFLLPNTLSLPLFVVHGAKDERIPAKFDRESVRTLRGLAHPNLEYVEVPAGAHGLDTLGLAVGSPLFHQLERWLGPASRPNKLAEIRHRASEDAHGRAHWVGLEGVTPQQTANVHARWTALNRIDIKASGARRVALYLRGDGLSPGDTVRVTVNGVTASVRFTPDLATVHHTFRETADPGLVAEQVVRFDVPEAHGDEPTERTNRTRCRVADSI</sequence>
<dbReference type="Gene3D" id="3.40.50.1820">
    <property type="entry name" value="alpha/beta hydrolase"/>
    <property type="match status" value="1"/>
</dbReference>
<evidence type="ECO:0000256" key="1">
    <source>
        <dbReference type="ARBA" id="ARBA00022729"/>
    </source>
</evidence>
<evidence type="ECO:0008006" key="6">
    <source>
        <dbReference type="Google" id="ProtNLM"/>
    </source>
</evidence>
<evidence type="ECO:0000256" key="2">
    <source>
        <dbReference type="ARBA" id="ARBA00022801"/>
    </source>
</evidence>
<dbReference type="AlphaFoldDB" id="A0A918I2I1"/>
<evidence type="ECO:0000313" key="5">
    <source>
        <dbReference type="Proteomes" id="UP000636661"/>
    </source>
</evidence>
<dbReference type="InterPro" id="IPR050955">
    <property type="entry name" value="Plant_Biomass_Hydrol_Est"/>
</dbReference>
<dbReference type="PANTHER" id="PTHR43037">
    <property type="entry name" value="UNNAMED PRODUCT-RELATED"/>
    <property type="match status" value="1"/>
</dbReference>
<keyword evidence="2" id="KW-0378">Hydrolase</keyword>
<dbReference type="RefSeq" id="WP_189553683.1">
    <property type="nucleotide sequence ID" value="NZ_BMTP01000015.1"/>
</dbReference>
<keyword evidence="5" id="KW-1185">Reference proteome</keyword>
<evidence type="ECO:0000313" key="4">
    <source>
        <dbReference type="EMBL" id="GGU56624.1"/>
    </source>
</evidence>
<dbReference type="PANTHER" id="PTHR43037:SF5">
    <property type="entry name" value="FERULOYL ESTERASE"/>
    <property type="match status" value="1"/>
</dbReference>
<keyword evidence="1" id="KW-0732">Signal</keyword>
<feature type="compositionally biased region" description="Basic and acidic residues" evidence="3">
    <location>
        <begin position="400"/>
        <end position="412"/>
    </location>
</feature>
<comment type="caution">
    <text evidence="4">The sequence shown here is derived from an EMBL/GenBank/DDBJ whole genome shotgun (WGS) entry which is preliminary data.</text>
</comment>
<accession>A0A918I2I1</accession>
<dbReference type="EMBL" id="BMTP01000015">
    <property type="protein sequence ID" value="GGU56624.1"/>
    <property type="molecule type" value="Genomic_DNA"/>
</dbReference>
<name>A0A918I2I1_9ACTN</name>
<organism evidence="4 5">
    <name type="scientific">Streptomyces lavendofoliae</name>
    <dbReference type="NCBI Taxonomy" id="67314"/>
    <lineage>
        <taxon>Bacteria</taxon>
        <taxon>Bacillati</taxon>
        <taxon>Actinomycetota</taxon>
        <taxon>Actinomycetes</taxon>
        <taxon>Kitasatosporales</taxon>
        <taxon>Streptomycetaceae</taxon>
        <taxon>Streptomyces</taxon>
    </lineage>
</organism>
<dbReference type="SUPFAM" id="SSF53474">
    <property type="entry name" value="alpha/beta-Hydrolases"/>
    <property type="match status" value="1"/>
</dbReference>
<evidence type="ECO:0000256" key="3">
    <source>
        <dbReference type="SAM" id="MobiDB-lite"/>
    </source>
</evidence>
<dbReference type="Proteomes" id="UP000636661">
    <property type="component" value="Unassembled WGS sequence"/>
</dbReference>